<dbReference type="Gene3D" id="3.30.410.10">
    <property type="entry name" value="Cholesterol Oxidase, domain 2"/>
    <property type="match status" value="1"/>
</dbReference>
<dbReference type="Pfam" id="PF05199">
    <property type="entry name" value="GMC_oxred_C"/>
    <property type="match status" value="1"/>
</dbReference>
<evidence type="ECO:0000256" key="3">
    <source>
        <dbReference type="SAM" id="SignalP"/>
    </source>
</evidence>
<dbReference type="AlphaFoldDB" id="A0A0A7CMR5"/>
<dbReference type="Gene3D" id="3.50.50.60">
    <property type="entry name" value="FAD/NAD(P)-binding domain"/>
    <property type="match status" value="1"/>
</dbReference>
<dbReference type="PROSITE" id="PS00624">
    <property type="entry name" value="GMC_OXRED_2"/>
    <property type="match status" value="1"/>
</dbReference>
<dbReference type="PANTHER" id="PTHR47190">
    <property type="entry name" value="DEHYDROGENASE, PUTATIVE-RELATED"/>
    <property type="match status" value="1"/>
</dbReference>
<organism evidence="5">
    <name type="scientific">Achlya hypogyna</name>
    <name type="common">Oomycete</name>
    <name type="synonym">Protoachlya hypogyna</name>
    <dbReference type="NCBI Taxonomy" id="1202772"/>
    <lineage>
        <taxon>Eukaryota</taxon>
        <taxon>Sar</taxon>
        <taxon>Stramenopiles</taxon>
        <taxon>Oomycota</taxon>
        <taxon>Saprolegniomycetes</taxon>
        <taxon>Saprolegniales</taxon>
        <taxon>Achlyaceae</taxon>
        <taxon>Achlya</taxon>
    </lineage>
</organism>
<dbReference type="InterPro" id="IPR036188">
    <property type="entry name" value="FAD/NAD-bd_sf"/>
</dbReference>
<dbReference type="InterPro" id="IPR003609">
    <property type="entry name" value="Pan_app"/>
</dbReference>
<dbReference type="SUPFAM" id="SSF54373">
    <property type="entry name" value="FAD-linked reductases, C-terminal domain"/>
    <property type="match status" value="1"/>
</dbReference>
<dbReference type="PANTHER" id="PTHR47190:SF2">
    <property type="entry name" value="CELLOBIOSE DEHYDROGENASE (AFU_ORTHOLOGUE AFUA_2G17620)"/>
    <property type="match status" value="1"/>
</dbReference>
<dbReference type="GO" id="GO:0005576">
    <property type="term" value="C:extracellular region"/>
    <property type="evidence" value="ECO:0007669"/>
    <property type="project" value="InterPro"/>
</dbReference>
<proteinExistence type="predicted"/>
<dbReference type="SUPFAM" id="SSF51905">
    <property type="entry name" value="FAD/NAD(P)-binding domain"/>
    <property type="match status" value="1"/>
</dbReference>
<evidence type="ECO:0000256" key="2">
    <source>
        <dbReference type="ARBA" id="ARBA00023157"/>
    </source>
</evidence>
<feature type="chain" id="PRO_5002027336" evidence="3">
    <location>
        <begin position="22"/>
        <end position="953"/>
    </location>
</feature>
<dbReference type="InterPro" id="IPR007867">
    <property type="entry name" value="GMC_OxRtase_C"/>
</dbReference>
<keyword evidence="1" id="KW-0677">Repeat</keyword>
<evidence type="ECO:0000256" key="1">
    <source>
        <dbReference type="ARBA" id="ARBA00022737"/>
    </source>
</evidence>
<dbReference type="InterPro" id="IPR000177">
    <property type="entry name" value="Apple"/>
</dbReference>
<dbReference type="InterPro" id="IPR000172">
    <property type="entry name" value="GMC_OxRdtase_N"/>
</dbReference>
<dbReference type="Pfam" id="PF14295">
    <property type="entry name" value="PAN_4"/>
    <property type="match status" value="5"/>
</dbReference>
<reference evidence="5" key="1">
    <citation type="journal article" date="2014" name="Genome Biol. Evol.">
        <title>The secreted proteins of Achlya hypogyna and Thraustotheca clavata identify the ancestral oomycete secretome and reveal gene acquisitions by horizontal gene transfer.</title>
        <authorList>
            <person name="Misner I."/>
            <person name="Blouin N."/>
            <person name="Leonard G."/>
            <person name="Richards T.A."/>
            <person name="Lane C.E."/>
        </authorList>
    </citation>
    <scope>NUCLEOTIDE SEQUENCE</scope>
    <source>
        <strain evidence="5">ATCC 48635</strain>
    </source>
</reference>
<feature type="signal peptide" evidence="3">
    <location>
        <begin position="1"/>
        <end position="21"/>
    </location>
</feature>
<feature type="domain" description="Apple" evidence="4">
    <location>
        <begin position="818"/>
        <end position="888"/>
    </location>
</feature>
<dbReference type="PROSITE" id="PS50948">
    <property type="entry name" value="PAN"/>
    <property type="match status" value="1"/>
</dbReference>
<sequence>MGNRTSSALIASVAFLAVVHGDTYNVIVIGSGPGGLVASEYLSRNSSISVLVLEAGLPTLAASGGTNIPGYAQSQGLTLFDIPGEYTNIAFGGDASYRVGTDWVASPSPLYLGKCIGGSSSLNGMLYFRTPDSYVAEASWPYDVATVNNGFAAIESKFGYTYTPSADGKLYIQQGYTILSDVLRNGGYHETQAINADRNAKSQSYGHPPFAIANGLRDSPAKTFLGAAKSRSNFKLLSSATVQYIVQSKGVATGVVYSYNGQTITANLAAGGAVIVAAGAALTPKVLIQSGVGPSSQLQMLAGKAQFPGIGTDSSKWVINENVGNSLFDSQQLLMTFSRNDMVSWVHSQSQTAAIQQYMTQGHSGHWASPDPIMIGYENAAFGGRTYQYQLTGFDHGFSGSGGNYFGVALYVNNPLARDQARFTADGRYHLDTSHSMYSNPTDRAALASYLDRLRGWMNSVGVTQVNPSSGTSSTDFVNNAVQGANHYGGSCYTSGDASDANRCADASFRVVGTQNIFVGDASLMKTGTVNPYGFIMYAGYQTGINVAATLGTSTPVTPTPGSCTNYQTNTDYFGNDIKSTSQASAANCCGDCAATPGCKLYVWTSANGGTCWLKNAAGTASTVNGAQSAFVSTTTTPPVVTTPSPVGTCTNYQTNTDYFGNDIKSTSQASAANCCGDCAATPGCKLYVWTSASGGTCWLKNAAGAPSTVNGAQSAFVSTTTTTPVVTTPPVITTPSPAGTCTNYQTNTDYFGNDIKSTSQASAANCCGDCSATPGCKLYVWTSANGGTCWLKNAAGTASTVNGAQSAFVTPQNPGTCDAILPNTDFTGQDVANVPGSTAAQCCTACLNNKACNAWSLWNNICWLKSGSNGQHSAAGTTASTVYKCSSLQTNADFAGNDLSNTPAAAASSCCAICRNTSGCNAFSWYQGVCYLKSRAGTAINKAGVTSATVVG</sequence>
<name>A0A0A7CMR5_ACHHY</name>
<keyword evidence="2" id="KW-1015">Disulfide bond</keyword>
<protein>
    <submittedName>
        <fullName evidence="5">Secreted protein</fullName>
    </submittedName>
</protein>
<dbReference type="GO" id="GO:0006508">
    <property type="term" value="P:proteolysis"/>
    <property type="evidence" value="ECO:0007669"/>
    <property type="project" value="InterPro"/>
</dbReference>
<keyword evidence="3" id="KW-0732">Signal</keyword>
<dbReference type="Gene3D" id="3.50.4.10">
    <property type="entry name" value="Hepatocyte Growth Factor"/>
    <property type="match status" value="5"/>
</dbReference>
<evidence type="ECO:0000313" key="5">
    <source>
        <dbReference type="EMBL" id="AIG55821.1"/>
    </source>
</evidence>
<dbReference type="GO" id="GO:0016614">
    <property type="term" value="F:oxidoreductase activity, acting on CH-OH group of donors"/>
    <property type="evidence" value="ECO:0007669"/>
    <property type="project" value="InterPro"/>
</dbReference>
<dbReference type="Pfam" id="PF00732">
    <property type="entry name" value="GMC_oxred_N"/>
    <property type="match status" value="1"/>
</dbReference>
<accession>A0A0A7CMR5</accession>
<dbReference type="SMART" id="SM00223">
    <property type="entry name" value="APPLE"/>
    <property type="match status" value="5"/>
</dbReference>
<dbReference type="CDD" id="cd01100">
    <property type="entry name" value="APPLE_Factor_XI_like"/>
    <property type="match status" value="5"/>
</dbReference>
<dbReference type="InterPro" id="IPR053208">
    <property type="entry name" value="GMC_Oxidoreductase_CD"/>
</dbReference>
<evidence type="ECO:0000259" key="4">
    <source>
        <dbReference type="PROSITE" id="PS50948"/>
    </source>
</evidence>
<dbReference type="EMBL" id="KM038360">
    <property type="protein sequence ID" value="AIG55821.1"/>
    <property type="molecule type" value="Genomic_DNA"/>
</dbReference>
<dbReference type="GO" id="GO:0050660">
    <property type="term" value="F:flavin adenine dinucleotide binding"/>
    <property type="evidence" value="ECO:0007669"/>
    <property type="project" value="InterPro"/>
</dbReference>